<sequence>LELCFDQPVDSELLRFVNTEVAELYESVKLWKEDVENSQVCVQSKLLNALETIEKSLKQEIQDLKKRQLRTEQDVEQLKLRQLTLYENVARKTEEEPRYIFMAPKQTKWFSGRESELDLLRDILMNDNGNSEEKVIIAAVSGLGGNGKTSLTAEYIHKWKDYYEGGVYWFSGEDDVKLKSTVDDIAAQFNTLHENSLEATLSKTLALISRITKPWLMIIDDMDEFSLSQNLLKLVSGSWQANACFGHLIITTRRTSQELKEHISDFKESRCLNLECFGLEEAKTFVFKRTETVRDEQTG</sequence>
<dbReference type="AlphaFoldDB" id="A0A7D9M0F3"/>
<accession>A0A7D9M0F3</accession>
<dbReference type="Gene3D" id="3.40.50.300">
    <property type="entry name" value="P-loop containing nucleotide triphosphate hydrolases"/>
    <property type="match status" value="1"/>
</dbReference>
<dbReference type="Pfam" id="PF05729">
    <property type="entry name" value="NACHT"/>
    <property type="match status" value="1"/>
</dbReference>
<organism evidence="2 3">
    <name type="scientific">Paramuricea clavata</name>
    <name type="common">Red gorgonian</name>
    <name type="synonym">Violescent sea-whip</name>
    <dbReference type="NCBI Taxonomy" id="317549"/>
    <lineage>
        <taxon>Eukaryota</taxon>
        <taxon>Metazoa</taxon>
        <taxon>Cnidaria</taxon>
        <taxon>Anthozoa</taxon>
        <taxon>Octocorallia</taxon>
        <taxon>Malacalcyonacea</taxon>
        <taxon>Plexauridae</taxon>
        <taxon>Paramuricea</taxon>
    </lineage>
</organism>
<evidence type="ECO:0000313" key="3">
    <source>
        <dbReference type="Proteomes" id="UP001152795"/>
    </source>
</evidence>
<protein>
    <recommendedName>
        <fullName evidence="1">NACHT domain-containing protein</fullName>
    </recommendedName>
</protein>
<dbReference type="OrthoDB" id="6136658at2759"/>
<dbReference type="Proteomes" id="UP001152795">
    <property type="component" value="Unassembled WGS sequence"/>
</dbReference>
<name>A0A7D9M0F3_PARCT</name>
<proteinExistence type="predicted"/>
<dbReference type="InterPro" id="IPR027417">
    <property type="entry name" value="P-loop_NTPase"/>
</dbReference>
<comment type="caution">
    <text evidence="2">The sequence shown here is derived from an EMBL/GenBank/DDBJ whole genome shotgun (WGS) entry which is preliminary data.</text>
</comment>
<feature type="domain" description="NACHT" evidence="1">
    <location>
        <begin position="139"/>
        <end position="289"/>
    </location>
</feature>
<dbReference type="EMBL" id="CACRXK020025706">
    <property type="protein sequence ID" value="CAB4039668.1"/>
    <property type="molecule type" value="Genomic_DNA"/>
</dbReference>
<evidence type="ECO:0000313" key="2">
    <source>
        <dbReference type="EMBL" id="CAB4039668.1"/>
    </source>
</evidence>
<evidence type="ECO:0000259" key="1">
    <source>
        <dbReference type="Pfam" id="PF05729"/>
    </source>
</evidence>
<dbReference type="InterPro" id="IPR007111">
    <property type="entry name" value="NACHT_NTPase"/>
</dbReference>
<gene>
    <name evidence="2" type="ORF">PACLA_8A020842</name>
</gene>
<feature type="non-terminal residue" evidence="2">
    <location>
        <position position="299"/>
    </location>
</feature>
<dbReference type="SUPFAM" id="SSF52540">
    <property type="entry name" value="P-loop containing nucleoside triphosphate hydrolases"/>
    <property type="match status" value="1"/>
</dbReference>
<reference evidence="2" key="1">
    <citation type="submission" date="2020-04" db="EMBL/GenBank/DDBJ databases">
        <authorList>
            <person name="Alioto T."/>
            <person name="Alioto T."/>
            <person name="Gomez Garrido J."/>
        </authorList>
    </citation>
    <scope>NUCLEOTIDE SEQUENCE</scope>
    <source>
        <strain evidence="2">A484AB</strain>
    </source>
</reference>
<keyword evidence="3" id="KW-1185">Reference proteome</keyword>